<evidence type="ECO:0000313" key="1">
    <source>
        <dbReference type="EMBL" id="JAD27588.1"/>
    </source>
</evidence>
<protein>
    <submittedName>
        <fullName evidence="1">Uncharacterized protein</fullName>
    </submittedName>
</protein>
<sequence>MAGLAGPRWRHRASPRLQGLLPVLECKFVD</sequence>
<name>A0A0A8YPD1_ARUDO</name>
<reference evidence="1" key="1">
    <citation type="submission" date="2014-09" db="EMBL/GenBank/DDBJ databases">
        <authorList>
            <person name="Magalhaes I.L.F."/>
            <person name="Oliveira U."/>
            <person name="Santos F.R."/>
            <person name="Vidigal T.H.D.A."/>
            <person name="Brescovit A.D."/>
            <person name="Santos A.J."/>
        </authorList>
    </citation>
    <scope>NUCLEOTIDE SEQUENCE</scope>
    <source>
        <tissue evidence="1">Shoot tissue taken approximately 20 cm above the soil surface</tissue>
    </source>
</reference>
<accession>A0A0A8YPD1</accession>
<reference evidence="1" key="2">
    <citation type="journal article" date="2015" name="Data Brief">
        <title>Shoot transcriptome of the giant reed, Arundo donax.</title>
        <authorList>
            <person name="Barrero R.A."/>
            <person name="Guerrero F.D."/>
            <person name="Moolhuijzen P."/>
            <person name="Goolsby J.A."/>
            <person name="Tidwell J."/>
            <person name="Bellgard S.E."/>
            <person name="Bellgard M.I."/>
        </authorList>
    </citation>
    <scope>NUCLEOTIDE SEQUENCE</scope>
    <source>
        <tissue evidence="1">Shoot tissue taken approximately 20 cm above the soil surface</tissue>
    </source>
</reference>
<dbReference type="AlphaFoldDB" id="A0A0A8YPD1"/>
<dbReference type="EMBL" id="GBRH01270307">
    <property type="protein sequence ID" value="JAD27588.1"/>
    <property type="molecule type" value="Transcribed_RNA"/>
</dbReference>
<proteinExistence type="predicted"/>
<organism evidence="1">
    <name type="scientific">Arundo donax</name>
    <name type="common">Giant reed</name>
    <name type="synonym">Donax arundinaceus</name>
    <dbReference type="NCBI Taxonomy" id="35708"/>
    <lineage>
        <taxon>Eukaryota</taxon>
        <taxon>Viridiplantae</taxon>
        <taxon>Streptophyta</taxon>
        <taxon>Embryophyta</taxon>
        <taxon>Tracheophyta</taxon>
        <taxon>Spermatophyta</taxon>
        <taxon>Magnoliopsida</taxon>
        <taxon>Liliopsida</taxon>
        <taxon>Poales</taxon>
        <taxon>Poaceae</taxon>
        <taxon>PACMAD clade</taxon>
        <taxon>Arundinoideae</taxon>
        <taxon>Arundineae</taxon>
        <taxon>Arundo</taxon>
    </lineage>
</organism>